<keyword evidence="2" id="KW-0456">Lyase</keyword>
<name>A0A5E4PJ37_9COXI</name>
<dbReference type="PANTHER" id="PTHR11941">
    <property type="entry name" value="ENOYL-COA HYDRATASE-RELATED"/>
    <property type="match status" value="1"/>
</dbReference>
<dbReference type="FunFam" id="3.90.226.10:FF:000009">
    <property type="entry name" value="Carnitinyl-CoA dehydratase"/>
    <property type="match status" value="1"/>
</dbReference>
<dbReference type="Gene3D" id="1.10.12.10">
    <property type="entry name" value="Lyase 2-enoyl-coa Hydratase, Chain A, domain 2"/>
    <property type="match status" value="1"/>
</dbReference>
<dbReference type="InterPro" id="IPR029045">
    <property type="entry name" value="ClpP/crotonase-like_dom_sf"/>
</dbReference>
<evidence type="ECO:0000256" key="1">
    <source>
        <dbReference type="ARBA" id="ARBA00005254"/>
    </source>
</evidence>
<dbReference type="CDD" id="cd06558">
    <property type="entry name" value="crotonase-like"/>
    <property type="match status" value="1"/>
</dbReference>
<gene>
    <name evidence="3" type="primary">crt_1</name>
    <name evidence="3" type="ORF">AQUSIP_23010</name>
</gene>
<proteinExistence type="inferred from homology"/>
<evidence type="ECO:0000256" key="2">
    <source>
        <dbReference type="ARBA" id="ARBA00023239"/>
    </source>
</evidence>
<comment type="similarity">
    <text evidence="1">Belongs to the enoyl-CoA hydratase/isomerase family.</text>
</comment>
<dbReference type="RefSeq" id="WP_232051917.1">
    <property type="nucleotide sequence ID" value="NZ_LR699120.1"/>
</dbReference>
<dbReference type="EMBL" id="LR699120">
    <property type="protein sequence ID" value="VVC76974.1"/>
    <property type="molecule type" value="Genomic_DNA"/>
</dbReference>
<dbReference type="GO" id="GO:0006635">
    <property type="term" value="P:fatty acid beta-oxidation"/>
    <property type="evidence" value="ECO:0007669"/>
    <property type="project" value="TreeGrafter"/>
</dbReference>
<organism evidence="3 4">
    <name type="scientific">Aquicella siphonis</name>
    <dbReference type="NCBI Taxonomy" id="254247"/>
    <lineage>
        <taxon>Bacteria</taxon>
        <taxon>Pseudomonadati</taxon>
        <taxon>Pseudomonadota</taxon>
        <taxon>Gammaproteobacteria</taxon>
        <taxon>Legionellales</taxon>
        <taxon>Coxiellaceae</taxon>
        <taxon>Aquicella</taxon>
    </lineage>
</organism>
<dbReference type="AlphaFoldDB" id="A0A5E4PJ37"/>
<protein>
    <submittedName>
        <fullName evidence="3">Short-chain-enoyl-CoA hydratase</fullName>
    </submittedName>
</protein>
<sequence length="262" mass="28292">MEMNNDMVKIIPHDSGILQISLNRPEQLNALSREVLQRLSRVFHDARQDASIRAILLTGEGKGFCAGADIKQLVALNGQQGLEFARFGQQVFRSLEMLGKPSIAAVHGFAFGGGCELAMAATIRLAAANTNFGQPEIKLGVIPGFGGTQRLARLIGKGRALEICLTGRRFKAEEALQWGLVNEVTTSEDLVPRAMSILKEMVHLGPIALQSILSVIHSGYDLPMEEAMEMEAAHFGLCCATADKQEGVSAFIEKRTAVFTGA</sequence>
<dbReference type="Gene3D" id="3.90.226.10">
    <property type="entry name" value="2-enoyl-CoA Hydratase, Chain A, domain 1"/>
    <property type="match status" value="1"/>
</dbReference>
<dbReference type="FunFam" id="1.10.12.10:FF:000001">
    <property type="entry name" value="Probable enoyl-CoA hydratase, mitochondrial"/>
    <property type="match status" value="1"/>
</dbReference>
<dbReference type="InterPro" id="IPR014748">
    <property type="entry name" value="Enoyl-CoA_hydra_C"/>
</dbReference>
<keyword evidence="4" id="KW-1185">Reference proteome</keyword>
<dbReference type="InterPro" id="IPR001753">
    <property type="entry name" value="Enoyl-CoA_hydra/iso"/>
</dbReference>
<dbReference type="PANTHER" id="PTHR11941:SF54">
    <property type="entry name" value="ENOYL-COA HYDRATASE, MITOCHONDRIAL"/>
    <property type="match status" value="1"/>
</dbReference>
<reference evidence="3 4" key="1">
    <citation type="submission" date="2019-08" db="EMBL/GenBank/DDBJ databases">
        <authorList>
            <person name="Guy L."/>
        </authorList>
    </citation>
    <scope>NUCLEOTIDE SEQUENCE [LARGE SCALE GENOMIC DNA]</scope>
    <source>
        <strain evidence="3 4">SGT-108</strain>
    </source>
</reference>
<dbReference type="Proteomes" id="UP000324194">
    <property type="component" value="Chromosome 2"/>
</dbReference>
<dbReference type="SUPFAM" id="SSF52096">
    <property type="entry name" value="ClpP/crotonase"/>
    <property type="match status" value="1"/>
</dbReference>
<dbReference type="Pfam" id="PF00378">
    <property type="entry name" value="ECH_1"/>
    <property type="match status" value="1"/>
</dbReference>
<dbReference type="KEGG" id="asip:AQUSIP_23010"/>
<dbReference type="GO" id="GO:0016836">
    <property type="term" value="F:hydro-lyase activity"/>
    <property type="evidence" value="ECO:0007669"/>
    <property type="project" value="UniProtKB-ARBA"/>
</dbReference>
<evidence type="ECO:0000313" key="4">
    <source>
        <dbReference type="Proteomes" id="UP000324194"/>
    </source>
</evidence>
<accession>A0A5E4PJ37</accession>
<evidence type="ECO:0000313" key="3">
    <source>
        <dbReference type="EMBL" id="VVC76974.1"/>
    </source>
</evidence>